<name>A0ABT0YTN7_9BURK</name>
<proteinExistence type="predicted"/>
<reference evidence="1" key="1">
    <citation type="submission" date="2022-05" db="EMBL/GenBank/DDBJ databases">
        <title>Schlegelella sp. nov., isolated from mangrove soil.</title>
        <authorList>
            <person name="Liu Y."/>
            <person name="Ge X."/>
            <person name="Liu W."/>
        </authorList>
    </citation>
    <scope>NUCLEOTIDE SEQUENCE</scope>
    <source>
        <strain evidence="1">S2-27</strain>
    </source>
</reference>
<protein>
    <submittedName>
        <fullName evidence="1">Uncharacterized protein</fullName>
    </submittedName>
</protein>
<gene>
    <name evidence="1" type="ORF">M8A51_21510</name>
</gene>
<accession>A0ABT0YTN7</accession>
<organism evidence="1 2">
    <name type="scientific">Caldimonas mangrovi</name>
    <dbReference type="NCBI Taxonomy" id="2944811"/>
    <lineage>
        <taxon>Bacteria</taxon>
        <taxon>Pseudomonadati</taxon>
        <taxon>Pseudomonadota</taxon>
        <taxon>Betaproteobacteria</taxon>
        <taxon>Burkholderiales</taxon>
        <taxon>Sphaerotilaceae</taxon>
        <taxon>Caldimonas</taxon>
    </lineage>
</organism>
<dbReference type="EMBL" id="JAMKFE010000016">
    <property type="protein sequence ID" value="MCM5682115.1"/>
    <property type="molecule type" value="Genomic_DNA"/>
</dbReference>
<dbReference type="Proteomes" id="UP001165541">
    <property type="component" value="Unassembled WGS sequence"/>
</dbReference>
<keyword evidence="2" id="KW-1185">Reference proteome</keyword>
<comment type="caution">
    <text evidence="1">The sequence shown here is derived from an EMBL/GenBank/DDBJ whole genome shotgun (WGS) entry which is preliminary data.</text>
</comment>
<evidence type="ECO:0000313" key="1">
    <source>
        <dbReference type="EMBL" id="MCM5682115.1"/>
    </source>
</evidence>
<evidence type="ECO:0000313" key="2">
    <source>
        <dbReference type="Proteomes" id="UP001165541"/>
    </source>
</evidence>
<dbReference type="RefSeq" id="WP_251780596.1">
    <property type="nucleotide sequence ID" value="NZ_JAMKFE010000016.1"/>
</dbReference>
<sequence length="107" mass="12260">MSDDTIPKDLGRRLGDLSDLPEALRKQIMAVKLDDLEQKIIVTLKDRFDGIANLDELMVGLYRDHQHITEDRRKLANKLYRMQQAGLIESVPKRKGVYKLKESVVAA</sequence>